<gene>
    <name evidence="2" type="ORF">DM860_005563</name>
</gene>
<protein>
    <submittedName>
        <fullName evidence="2">Uncharacterized protein</fullName>
    </submittedName>
</protein>
<organism evidence="2 3">
    <name type="scientific">Cuscuta australis</name>
    <dbReference type="NCBI Taxonomy" id="267555"/>
    <lineage>
        <taxon>Eukaryota</taxon>
        <taxon>Viridiplantae</taxon>
        <taxon>Streptophyta</taxon>
        <taxon>Embryophyta</taxon>
        <taxon>Tracheophyta</taxon>
        <taxon>Spermatophyta</taxon>
        <taxon>Magnoliopsida</taxon>
        <taxon>eudicotyledons</taxon>
        <taxon>Gunneridae</taxon>
        <taxon>Pentapetalae</taxon>
        <taxon>asterids</taxon>
        <taxon>lamiids</taxon>
        <taxon>Solanales</taxon>
        <taxon>Convolvulaceae</taxon>
        <taxon>Cuscuteae</taxon>
        <taxon>Cuscuta</taxon>
        <taxon>Cuscuta subgen. Grammica</taxon>
        <taxon>Cuscuta sect. Cleistogrammica</taxon>
    </lineage>
</organism>
<name>A0A328DUR0_9ASTE</name>
<keyword evidence="3" id="KW-1185">Reference proteome</keyword>
<dbReference type="EMBL" id="NQVE01000098">
    <property type="protein sequence ID" value="RAL48139.1"/>
    <property type="molecule type" value="Genomic_DNA"/>
</dbReference>
<accession>A0A328DUR0</accession>
<dbReference type="Proteomes" id="UP000249390">
    <property type="component" value="Unassembled WGS sequence"/>
</dbReference>
<evidence type="ECO:0000256" key="1">
    <source>
        <dbReference type="SAM" id="MobiDB-lite"/>
    </source>
</evidence>
<feature type="compositionally biased region" description="Polar residues" evidence="1">
    <location>
        <begin position="39"/>
        <end position="56"/>
    </location>
</feature>
<proteinExistence type="predicted"/>
<reference evidence="2 3" key="1">
    <citation type="submission" date="2018-06" db="EMBL/GenBank/DDBJ databases">
        <title>The Genome of Cuscuta australis (Dodder) Provides Insight into the Evolution of Plant Parasitism.</title>
        <authorList>
            <person name="Liu H."/>
        </authorList>
    </citation>
    <scope>NUCLEOTIDE SEQUENCE [LARGE SCALE GENOMIC DNA]</scope>
    <source>
        <strain evidence="3">cv. Yunnan</strain>
        <tissue evidence="2">Vines</tissue>
    </source>
</reference>
<feature type="region of interest" description="Disordered" evidence="1">
    <location>
        <begin position="25"/>
        <end position="72"/>
    </location>
</feature>
<dbReference type="AlphaFoldDB" id="A0A328DUR0"/>
<evidence type="ECO:0000313" key="2">
    <source>
        <dbReference type="EMBL" id="RAL48139.1"/>
    </source>
</evidence>
<comment type="caution">
    <text evidence="2">The sequence shown here is derived from an EMBL/GenBank/DDBJ whole genome shotgun (WGS) entry which is preliminary data.</text>
</comment>
<sequence>MKTEMVYLPGRGEPLVFSRERAAAGFASAQNPNPAPREVTQTPCDSSSYEQPQRWRSTAVGPPGKEQSPPET</sequence>
<evidence type="ECO:0000313" key="3">
    <source>
        <dbReference type="Proteomes" id="UP000249390"/>
    </source>
</evidence>